<dbReference type="Proteomes" id="UP000799424">
    <property type="component" value="Unassembled WGS sequence"/>
</dbReference>
<name>A0A6A7A4Y2_9PLEO</name>
<gene>
    <name evidence="1" type="ORF">CC86DRAFT_200327</name>
</gene>
<proteinExistence type="predicted"/>
<evidence type="ECO:0000313" key="2">
    <source>
        <dbReference type="Proteomes" id="UP000799424"/>
    </source>
</evidence>
<evidence type="ECO:0000313" key="1">
    <source>
        <dbReference type="EMBL" id="KAF2827799.1"/>
    </source>
</evidence>
<protein>
    <submittedName>
        <fullName evidence="1">Uncharacterized protein</fullName>
    </submittedName>
</protein>
<reference evidence="1" key="1">
    <citation type="journal article" date="2020" name="Stud. Mycol.">
        <title>101 Dothideomycetes genomes: a test case for predicting lifestyles and emergence of pathogens.</title>
        <authorList>
            <person name="Haridas S."/>
            <person name="Albert R."/>
            <person name="Binder M."/>
            <person name="Bloem J."/>
            <person name="Labutti K."/>
            <person name="Salamov A."/>
            <person name="Andreopoulos B."/>
            <person name="Baker S."/>
            <person name="Barry K."/>
            <person name="Bills G."/>
            <person name="Bluhm B."/>
            <person name="Cannon C."/>
            <person name="Castanera R."/>
            <person name="Culley D."/>
            <person name="Daum C."/>
            <person name="Ezra D."/>
            <person name="Gonzalez J."/>
            <person name="Henrissat B."/>
            <person name="Kuo A."/>
            <person name="Liang C."/>
            <person name="Lipzen A."/>
            <person name="Lutzoni F."/>
            <person name="Magnuson J."/>
            <person name="Mondo S."/>
            <person name="Nolan M."/>
            <person name="Ohm R."/>
            <person name="Pangilinan J."/>
            <person name="Park H.-J."/>
            <person name="Ramirez L."/>
            <person name="Alfaro M."/>
            <person name="Sun H."/>
            <person name="Tritt A."/>
            <person name="Yoshinaga Y."/>
            <person name="Zwiers L.-H."/>
            <person name="Turgeon B."/>
            <person name="Goodwin S."/>
            <person name="Spatafora J."/>
            <person name="Crous P."/>
            <person name="Grigoriev I."/>
        </authorList>
    </citation>
    <scope>NUCLEOTIDE SEQUENCE</scope>
    <source>
        <strain evidence="1">CBS 113818</strain>
    </source>
</reference>
<sequence>MRELRQVSGEDILCQDVAIHVGKSTLEDDTRGVRTCLIFQFCRHLGFSDTFHHATIWQTNREITDGHVGH</sequence>
<dbReference type="AlphaFoldDB" id="A0A6A7A4Y2"/>
<dbReference type="EMBL" id="MU006223">
    <property type="protein sequence ID" value="KAF2827799.1"/>
    <property type="molecule type" value="Genomic_DNA"/>
</dbReference>
<keyword evidence="2" id="KW-1185">Reference proteome</keyword>
<organism evidence="1 2">
    <name type="scientific">Ophiobolus disseminans</name>
    <dbReference type="NCBI Taxonomy" id="1469910"/>
    <lineage>
        <taxon>Eukaryota</taxon>
        <taxon>Fungi</taxon>
        <taxon>Dikarya</taxon>
        <taxon>Ascomycota</taxon>
        <taxon>Pezizomycotina</taxon>
        <taxon>Dothideomycetes</taxon>
        <taxon>Pleosporomycetidae</taxon>
        <taxon>Pleosporales</taxon>
        <taxon>Pleosporineae</taxon>
        <taxon>Phaeosphaeriaceae</taxon>
        <taxon>Ophiobolus</taxon>
    </lineage>
</organism>
<accession>A0A6A7A4Y2</accession>